<evidence type="ECO:0000256" key="2">
    <source>
        <dbReference type="PROSITE-ProRule" id="PRU01091"/>
    </source>
</evidence>
<dbReference type="CDD" id="cd00383">
    <property type="entry name" value="trans_reg_C"/>
    <property type="match status" value="1"/>
</dbReference>
<comment type="caution">
    <text evidence="4">The sequence shown here is derived from an EMBL/GenBank/DDBJ whole genome shotgun (WGS) entry which is preliminary data.</text>
</comment>
<dbReference type="PRINTS" id="PR00364">
    <property type="entry name" value="DISEASERSIST"/>
</dbReference>
<organism evidence="4 5">
    <name type="scientific">Burkholderia cepacia</name>
    <name type="common">Pseudomonas cepacia</name>
    <dbReference type="NCBI Taxonomy" id="292"/>
    <lineage>
        <taxon>Bacteria</taxon>
        <taxon>Pseudomonadati</taxon>
        <taxon>Pseudomonadota</taxon>
        <taxon>Betaproteobacteria</taxon>
        <taxon>Burkholderiales</taxon>
        <taxon>Burkholderiaceae</taxon>
        <taxon>Burkholderia</taxon>
        <taxon>Burkholderia cepacia complex</taxon>
    </lineage>
</organism>
<dbReference type="PANTHER" id="PTHR47691:SF3">
    <property type="entry name" value="HTH-TYPE TRANSCRIPTIONAL REGULATOR RV0890C-RELATED"/>
    <property type="match status" value="1"/>
</dbReference>
<dbReference type="GO" id="GO:0003677">
    <property type="term" value="F:DNA binding"/>
    <property type="evidence" value="ECO:0007669"/>
    <property type="project" value="UniProtKB-UniRule"/>
</dbReference>
<dbReference type="InterPro" id="IPR036388">
    <property type="entry name" value="WH-like_DNA-bd_sf"/>
</dbReference>
<dbReference type="GO" id="GO:0000160">
    <property type="term" value="P:phosphorelay signal transduction system"/>
    <property type="evidence" value="ECO:0007669"/>
    <property type="project" value="InterPro"/>
</dbReference>
<evidence type="ECO:0000256" key="1">
    <source>
        <dbReference type="ARBA" id="ARBA00023125"/>
    </source>
</evidence>
<dbReference type="Gene3D" id="1.10.10.10">
    <property type="entry name" value="Winged helix-like DNA-binding domain superfamily/Winged helix DNA-binding domain"/>
    <property type="match status" value="1"/>
</dbReference>
<dbReference type="InterPro" id="IPR027417">
    <property type="entry name" value="P-loop_NTPase"/>
</dbReference>
<proteinExistence type="predicted"/>
<dbReference type="EMBL" id="SNSQ01000052">
    <property type="protein sequence ID" value="TEU37674.1"/>
    <property type="molecule type" value="Genomic_DNA"/>
</dbReference>
<dbReference type="SUPFAM" id="SSF52540">
    <property type="entry name" value="P-loop containing nucleoside triphosphate hydrolases"/>
    <property type="match status" value="1"/>
</dbReference>
<evidence type="ECO:0000259" key="3">
    <source>
        <dbReference type="PROSITE" id="PS51755"/>
    </source>
</evidence>
<sequence length="597" mass="64041">MIRIGTLHVFLDRREIRSNGKLLRIGSRAFEILELLIRANGALVSKDEIMQRVWPHTVVEENNLQVHVAALRKALADDRNLIVTVPGRGYRLVGGRAEVAAPVRAVTSRLTAAPTALVGREQTVAEVLAALDTARVVTLVGAGGIGKTRVALEAAMRAEASFPDGAAFVSLATVACPQFVPDALAAAFGIAQSAGSLTLEAVLASVANRRMLLVLDNCEHLLDAAARIASALTESDAGLRVLATSREALRIQGERLCPIPPLEVPREGADDAETLGASAVQLFSARVQAADPRFPLDERSVSLMASVCRRLDGLPLAIELAAARAAVLGIDVLAAHLDDHFRLLTGGFRTALPRHQTLQAMYDWSYRLLGDAERLLLRWLGVFRDTFSIDAVREIVGATRLADVDLLDTIAGLVSKSLLSLESAHGAPRYRLLTTTRAYALQQLENNGECAAAARAHANYFHTLFRLAPVDDGGPLAESRLDVIRRELGNLRAALDWAFSPNGDAEIGIALAAVAVPCLFDLSLVDECRERARAALDSMGDMDETRTHDDARVRLLAAYAAALAHTAGSTQVAHDAWSEVHALGFDTGESELPPRES</sequence>
<dbReference type="InterPro" id="IPR058852">
    <property type="entry name" value="HTH_77"/>
</dbReference>
<protein>
    <submittedName>
        <fullName evidence="4">Transcriptional regulator</fullName>
    </submittedName>
</protein>
<accession>A0AAX2RH53</accession>
<dbReference type="Gene3D" id="3.40.50.300">
    <property type="entry name" value="P-loop containing nucleotide triphosphate hydrolases"/>
    <property type="match status" value="1"/>
</dbReference>
<dbReference type="Proteomes" id="UP000298234">
    <property type="component" value="Unassembled WGS sequence"/>
</dbReference>
<dbReference type="PANTHER" id="PTHR47691">
    <property type="entry name" value="REGULATOR-RELATED"/>
    <property type="match status" value="1"/>
</dbReference>
<dbReference type="SMART" id="SM00862">
    <property type="entry name" value="Trans_reg_C"/>
    <property type="match status" value="1"/>
</dbReference>
<dbReference type="RefSeq" id="WP_134319432.1">
    <property type="nucleotide sequence ID" value="NZ_SNSF01000087.1"/>
</dbReference>
<dbReference type="Pfam" id="PF25872">
    <property type="entry name" value="HTH_77"/>
    <property type="match status" value="1"/>
</dbReference>
<evidence type="ECO:0000313" key="4">
    <source>
        <dbReference type="EMBL" id="TEU37674.1"/>
    </source>
</evidence>
<feature type="DNA-binding region" description="OmpR/PhoB-type" evidence="2">
    <location>
        <begin position="1"/>
        <end position="94"/>
    </location>
</feature>
<evidence type="ECO:0000313" key="5">
    <source>
        <dbReference type="Proteomes" id="UP000298234"/>
    </source>
</evidence>
<dbReference type="Pfam" id="PF00486">
    <property type="entry name" value="Trans_reg_C"/>
    <property type="match status" value="1"/>
</dbReference>
<dbReference type="AlphaFoldDB" id="A0AAX2RH53"/>
<dbReference type="InterPro" id="IPR001867">
    <property type="entry name" value="OmpR/PhoB-type_DNA-bd"/>
</dbReference>
<dbReference type="PROSITE" id="PS51755">
    <property type="entry name" value="OMPR_PHOB"/>
    <property type="match status" value="1"/>
</dbReference>
<dbReference type="GO" id="GO:0006355">
    <property type="term" value="P:regulation of DNA-templated transcription"/>
    <property type="evidence" value="ECO:0007669"/>
    <property type="project" value="InterPro"/>
</dbReference>
<name>A0AAX2RH53_BURCE</name>
<feature type="domain" description="OmpR/PhoB-type" evidence="3">
    <location>
        <begin position="1"/>
        <end position="94"/>
    </location>
</feature>
<dbReference type="InterPro" id="IPR016032">
    <property type="entry name" value="Sig_transdc_resp-reg_C-effctor"/>
</dbReference>
<gene>
    <name evidence="4" type="ORF">E3D37_33510</name>
</gene>
<reference evidence="4 5" key="1">
    <citation type="submission" date="2019-03" db="EMBL/GenBank/DDBJ databases">
        <title>Burkholderia cepacia outbreak.</title>
        <authorList>
            <person name="Farzana R."/>
            <person name="Walsh T.R."/>
        </authorList>
    </citation>
    <scope>NUCLEOTIDE SEQUENCE [LARGE SCALE GENOMIC DNA]</scope>
    <source>
        <strain evidence="5">d13</strain>
    </source>
</reference>
<keyword evidence="1 2" id="KW-0238">DNA-binding</keyword>
<dbReference type="SUPFAM" id="SSF46894">
    <property type="entry name" value="C-terminal effector domain of the bipartite response regulators"/>
    <property type="match status" value="1"/>
</dbReference>